<protein>
    <submittedName>
        <fullName evidence="2">VOC family protein</fullName>
    </submittedName>
</protein>
<dbReference type="InterPro" id="IPR004360">
    <property type="entry name" value="Glyas_Fos-R_dOase_dom"/>
</dbReference>
<dbReference type="Proteomes" id="UP001501138">
    <property type="component" value="Unassembled WGS sequence"/>
</dbReference>
<feature type="domain" description="VOC" evidence="1">
    <location>
        <begin position="8"/>
        <end position="124"/>
    </location>
</feature>
<dbReference type="RefSeq" id="WP_344245931.1">
    <property type="nucleotide sequence ID" value="NZ_BAAAPM010000003.1"/>
</dbReference>
<dbReference type="Pfam" id="PF00903">
    <property type="entry name" value="Glyoxalase"/>
    <property type="match status" value="1"/>
</dbReference>
<reference evidence="2 3" key="1">
    <citation type="journal article" date="2019" name="Int. J. Syst. Evol. Microbiol.">
        <title>The Global Catalogue of Microorganisms (GCM) 10K type strain sequencing project: providing services to taxonomists for standard genome sequencing and annotation.</title>
        <authorList>
            <consortium name="The Broad Institute Genomics Platform"/>
            <consortium name="The Broad Institute Genome Sequencing Center for Infectious Disease"/>
            <person name="Wu L."/>
            <person name="Ma J."/>
        </authorList>
    </citation>
    <scope>NUCLEOTIDE SEQUENCE [LARGE SCALE GENOMIC DNA]</scope>
    <source>
        <strain evidence="2 3">JCM 15589</strain>
    </source>
</reference>
<dbReference type="Gene3D" id="3.10.180.10">
    <property type="entry name" value="2,3-Dihydroxybiphenyl 1,2-Dioxygenase, domain 1"/>
    <property type="match status" value="1"/>
</dbReference>
<accession>A0ABN2IYH5</accession>
<gene>
    <name evidence="2" type="ORF">GCM10009809_08120</name>
</gene>
<name>A0ABN2IYH5_9MICO</name>
<dbReference type="SUPFAM" id="SSF54593">
    <property type="entry name" value="Glyoxalase/Bleomycin resistance protein/Dihydroxybiphenyl dioxygenase"/>
    <property type="match status" value="1"/>
</dbReference>
<evidence type="ECO:0000313" key="2">
    <source>
        <dbReference type="EMBL" id="GAA1714303.1"/>
    </source>
</evidence>
<dbReference type="InterPro" id="IPR037523">
    <property type="entry name" value="VOC_core"/>
</dbReference>
<dbReference type="PROSITE" id="PS51819">
    <property type="entry name" value="VOC"/>
    <property type="match status" value="1"/>
</dbReference>
<evidence type="ECO:0000259" key="1">
    <source>
        <dbReference type="PROSITE" id="PS51819"/>
    </source>
</evidence>
<comment type="caution">
    <text evidence="2">The sequence shown here is derived from an EMBL/GenBank/DDBJ whole genome shotgun (WGS) entry which is preliminary data.</text>
</comment>
<organism evidence="2 3">
    <name type="scientific">Isoptericola hypogeus</name>
    <dbReference type="NCBI Taxonomy" id="300179"/>
    <lineage>
        <taxon>Bacteria</taxon>
        <taxon>Bacillati</taxon>
        <taxon>Actinomycetota</taxon>
        <taxon>Actinomycetes</taxon>
        <taxon>Micrococcales</taxon>
        <taxon>Promicromonosporaceae</taxon>
        <taxon>Isoptericola</taxon>
    </lineage>
</organism>
<keyword evidence="3" id="KW-1185">Reference proteome</keyword>
<dbReference type="InterPro" id="IPR029068">
    <property type="entry name" value="Glyas_Bleomycin-R_OHBP_Dase"/>
</dbReference>
<evidence type="ECO:0000313" key="3">
    <source>
        <dbReference type="Proteomes" id="UP001501138"/>
    </source>
</evidence>
<dbReference type="PANTHER" id="PTHR36437">
    <property type="entry name" value="GLYOXALASE/BLEOMYCIN RESISTANCE PROTEIN/DIOXYGENASE"/>
    <property type="match status" value="1"/>
</dbReference>
<dbReference type="EMBL" id="BAAAPM010000003">
    <property type="protein sequence ID" value="GAA1714303.1"/>
    <property type="molecule type" value="Genomic_DNA"/>
</dbReference>
<dbReference type="PANTHER" id="PTHR36437:SF2">
    <property type="entry name" value="GLYOXALASE_BLEOMYCIN RESISTANCE PROTEIN_DIOXYGENASE"/>
    <property type="match status" value="1"/>
</dbReference>
<proteinExistence type="predicted"/>
<sequence>MPSARFTGVQTVAIPVQDQDAALAFYTSTLGLEVRFDAELQAGFRWIDVAAPHAPTSLALVRAGNGLSAGIDTGIRLTTPDASAAHTALTEAGADVGELLLWETAPPMFSFRDPDGNTLYVTEVPPG</sequence>